<dbReference type="EMBL" id="BGPR01052502">
    <property type="protein sequence ID" value="GBO29325.1"/>
    <property type="molecule type" value="Genomic_DNA"/>
</dbReference>
<reference evidence="2 3" key="1">
    <citation type="journal article" date="2019" name="Sci. Rep.">
        <title>Orb-weaving spider Araneus ventricosus genome elucidates the spidroin gene catalogue.</title>
        <authorList>
            <person name="Kono N."/>
            <person name="Nakamura H."/>
            <person name="Ohtoshi R."/>
            <person name="Moran D.A.P."/>
            <person name="Shinohara A."/>
            <person name="Yoshida Y."/>
            <person name="Fujiwara M."/>
            <person name="Mori M."/>
            <person name="Tomita M."/>
            <person name="Arakawa K."/>
        </authorList>
    </citation>
    <scope>NUCLEOTIDE SEQUENCE [LARGE SCALE GENOMIC DNA]</scope>
</reference>
<sequence length="75" mass="8976">MCVQLNNKNYKTRRGNIRLQERQKHLDRILTDVEARLAQNKKAMKEQISTNRPPKRRRENDVSEDEDSEEDGPQR</sequence>
<gene>
    <name evidence="2" type="ORF">AVEN_164439_1</name>
</gene>
<feature type="compositionally biased region" description="Acidic residues" evidence="1">
    <location>
        <begin position="62"/>
        <end position="75"/>
    </location>
</feature>
<evidence type="ECO:0000313" key="3">
    <source>
        <dbReference type="Proteomes" id="UP000499080"/>
    </source>
</evidence>
<comment type="caution">
    <text evidence="2">The sequence shown here is derived from an EMBL/GenBank/DDBJ whole genome shotgun (WGS) entry which is preliminary data.</text>
</comment>
<evidence type="ECO:0000313" key="2">
    <source>
        <dbReference type="EMBL" id="GBO29325.1"/>
    </source>
</evidence>
<accession>A0A4Y2VWP8</accession>
<feature type="region of interest" description="Disordered" evidence="1">
    <location>
        <begin position="40"/>
        <end position="75"/>
    </location>
</feature>
<proteinExistence type="predicted"/>
<name>A0A4Y2VWP8_ARAVE</name>
<dbReference type="AlphaFoldDB" id="A0A4Y2VWP8"/>
<evidence type="ECO:0000256" key="1">
    <source>
        <dbReference type="SAM" id="MobiDB-lite"/>
    </source>
</evidence>
<organism evidence="2 3">
    <name type="scientific">Araneus ventricosus</name>
    <name type="common">Orbweaver spider</name>
    <name type="synonym">Epeira ventricosa</name>
    <dbReference type="NCBI Taxonomy" id="182803"/>
    <lineage>
        <taxon>Eukaryota</taxon>
        <taxon>Metazoa</taxon>
        <taxon>Ecdysozoa</taxon>
        <taxon>Arthropoda</taxon>
        <taxon>Chelicerata</taxon>
        <taxon>Arachnida</taxon>
        <taxon>Araneae</taxon>
        <taxon>Araneomorphae</taxon>
        <taxon>Entelegynae</taxon>
        <taxon>Araneoidea</taxon>
        <taxon>Araneidae</taxon>
        <taxon>Araneus</taxon>
    </lineage>
</organism>
<dbReference type="Proteomes" id="UP000499080">
    <property type="component" value="Unassembled WGS sequence"/>
</dbReference>
<protein>
    <submittedName>
        <fullName evidence="2">Uncharacterized protein</fullName>
    </submittedName>
</protein>
<keyword evidence="3" id="KW-1185">Reference proteome</keyword>